<accession>A0A6A5XMQ8</accession>
<dbReference type="GeneID" id="54288488"/>
<protein>
    <recommendedName>
        <fullName evidence="4">IDI-2</fullName>
    </recommendedName>
</protein>
<dbReference type="Proteomes" id="UP000799778">
    <property type="component" value="Unassembled WGS sequence"/>
</dbReference>
<keyword evidence="1" id="KW-0732">Signal</keyword>
<name>A0A6A5XMQ8_9PLEO</name>
<feature type="signal peptide" evidence="1">
    <location>
        <begin position="1"/>
        <end position="19"/>
    </location>
</feature>
<keyword evidence="3" id="KW-1185">Reference proteome</keyword>
<evidence type="ECO:0000256" key="1">
    <source>
        <dbReference type="SAM" id="SignalP"/>
    </source>
</evidence>
<dbReference type="AlphaFoldDB" id="A0A6A5XMQ8"/>
<gene>
    <name evidence="2" type="ORF">BU24DRAFT_451318</name>
</gene>
<dbReference type="RefSeq" id="XP_033382535.1">
    <property type="nucleotide sequence ID" value="XM_033531091.1"/>
</dbReference>
<evidence type="ECO:0008006" key="4">
    <source>
        <dbReference type="Google" id="ProtNLM"/>
    </source>
</evidence>
<proteinExistence type="predicted"/>
<dbReference type="EMBL" id="ML978070">
    <property type="protein sequence ID" value="KAF2014196.1"/>
    <property type="molecule type" value="Genomic_DNA"/>
</dbReference>
<reference evidence="2" key="1">
    <citation type="journal article" date="2020" name="Stud. Mycol.">
        <title>101 Dothideomycetes genomes: a test case for predicting lifestyles and emergence of pathogens.</title>
        <authorList>
            <person name="Haridas S."/>
            <person name="Albert R."/>
            <person name="Binder M."/>
            <person name="Bloem J."/>
            <person name="Labutti K."/>
            <person name="Salamov A."/>
            <person name="Andreopoulos B."/>
            <person name="Baker S."/>
            <person name="Barry K."/>
            <person name="Bills G."/>
            <person name="Bluhm B."/>
            <person name="Cannon C."/>
            <person name="Castanera R."/>
            <person name="Culley D."/>
            <person name="Daum C."/>
            <person name="Ezra D."/>
            <person name="Gonzalez J."/>
            <person name="Henrissat B."/>
            <person name="Kuo A."/>
            <person name="Liang C."/>
            <person name="Lipzen A."/>
            <person name="Lutzoni F."/>
            <person name="Magnuson J."/>
            <person name="Mondo S."/>
            <person name="Nolan M."/>
            <person name="Ohm R."/>
            <person name="Pangilinan J."/>
            <person name="Park H.-J."/>
            <person name="Ramirez L."/>
            <person name="Alfaro M."/>
            <person name="Sun H."/>
            <person name="Tritt A."/>
            <person name="Yoshinaga Y."/>
            <person name="Zwiers L.-H."/>
            <person name="Turgeon B."/>
            <person name="Goodwin S."/>
            <person name="Spatafora J."/>
            <person name="Crous P."/>
            <person name="Grigoriev I."/>
        </authorList>
    </citation>
    <scope>NUCLEOTIDE SEQUENCE</scope>
    <source>
        <strain evidence="2">CBS 175.79</strain>
    </source>
</reference>
<sequence>MKLTIGLVALALQLTGVVAGRTPDEVAALTEKCGDLGVQQVPEGADPANYRDCANHPLGNNYRTAKEQSLSPEEGIHARGDVANMKGADIFKRKQQACEWNSREGCSGGYCWKSCGSPGEWCWTAAGDGGGPWLQCRSYNDCNFSANCGKGCKPGNNSCGCSC</sequence>
<feature type="chain" id="PRO_5025437570" description="IDI-2" evidence="1">
    <location>
        <begin position="20"/>
        <end position="163"/>
    </location>
</feature>
<dbReference type="OrthoDB" id="3656567at2759"/>
<evidence type="ECO:0000313" key="2">
    <source>
        <dbReference type="EMBL" id="KAF2014196.1"/>
    </source>
</evidence>
<evidence type="ECO:0000313" key="3">
    <source>
        <dbReference type="Proteomes" id="UP000799778"/>
    </source>
</evidence>
<organism evidence="2 3">
    <name type="scientific">Aaosphaeria arxii CBS 175.79</name>
    <dbReference type="NCBI Taxonomy" id="1450172"/>
    <lineage>
        <taxon>Eukaryota</taxon>
        <taxon>Fungi</taxon>
        <taxon>Dikarya</taxon>
        <taxon>Ascomycota</taxon>
        <taxon>Pezizomycotina</taxon>
        <taxon>Dothideomycetes</taxon>
        <taxon>Pleosporomycetidae</taxon>
        <taxon>Pleosporales</taxon>
        <taxon>Pleosporales incertae sedis</taxon>
        <taxon>Aaosphaeria</taxon>
    </lineage>
</organism>